<keyword evidence="1" id="KW-0805">Transcription regulation</keyword>
<dbReference type="Gene3D" id="1.10.10.10">
    <property type="entry name" value="Winged helix-like DNA-binding domain superfamily/Winged helix DNA-binding domain"/>
    <property type="match status" value="1"/>
</dbReference>
<keyword evidence="3" id="KW-0804">Transcription</keyword>
<dbReference type="InterPro" id="IPR014757">
    <property type="entry name" value="Tscrpt_reg_IclR_C"/>
</dbReference>
<proteinExistence type="predicted"/>
<dbReference type="InterPro" id="IPR050707">
    <property type="entry name" value="HTH_MetabolicPath_Reg"/>
</dbReference>
<accession>B0T9W9</accession>
<dbReference type="OrthoDB" id="1634354at2"/>
<dbReference type="PROSITE" id="PS51077">
    <property type="entry name" value="HTH_ICLR"/>
    <property type="match status" value="1"/>
</dbReference>
<dbReference type="AlphaFoldDB" id="B0T9W9"/>
<dbReference type="PROSITE" id="PS51078">
    <property type="entry name" value="ICLR_ED"/>
    <property type="match status" value="1"/>
</dbReference>
<feature type="domain" description="IclR-ED" evidence="5">
    <location>
        <begin position="72"/>
        <end position="258"/>
    </location>
</feature>
<sequence length="260" mass="28702">MQKPDPSIVKSAARTLEIFEYFDEVRRPAHIQDVALSLGYPHSSTGALLRSLTDLGYLEYSIEDKTFFPSIRVSLLGNWVGDETLSLRLIQQQMREIAEATQMTVVLGARSGGYCHYVRAIQGTTPVRYHLKAGTRLCLARSTVGSALLSMETTDRQPRLIAQALSVWDSDEGAPRPEKLAADLALVAARGYAFNSGLVNAQAAMLAIPLAIRTQTRPLAIGLAAPKNLFRGRRPELIRILREALGRLADQTHHQIDKSR</sequence>
<dbReference type="InterPro" id="IPR029016">
    <property type="entry name" value="GAF-like_dom_sf"/>
</dbReference>
<dbReference type="InterPro" id="IPR036390">
    <property type="entry name" value="WH_DNA-bd_sf"/>
</dbReference>
<dbReference type="GO" id="GO:0003700">
    <property type="term" value="F:DNA-binding transcription factor activity"/>
    <property type="evidence" value="ECO:0007669"/>
    <property type="project" value="TreeGrafter"/>
</dbReference>
<evidence type="ECO:0000256" key="2">
    <source>
        <dbReference type="ARBA" id="ARBA00023125"/>
    </source>
</evidence>
<dbReference type="PANTHER" id="PTHR30136:SF35">
    <property type="entry name" value="HTH-TYPE TRANSCRIPTIONAL REGULATOR RV1719"/>
    <property type="match status" value="1"/>
</dbReference>
<dbReference type="EMBL" id="CP000929">
    <property type="protein sequence ID" value="ABZ74518.1"/>
    <property type="molecule type" value="Genomic_DNA"/>
</dbReference>
<feature type="domain" description="HTH iclR-type" evidence="4">
    <location>
        <begin position="9"/>
        <end position="71"/>
    </location>
</feature>
<organism evidence="6">
    <name type="scientific">Caulobacter sp. (strain K31)</name>
    <dbReference type="NCBI Taxonomy" id="366602"/>
    <lineage>
        <taxon>Bacteria</taxon>
        <taxon>Pseudomonadati</taxon>
        <taxon>Pseudomonadota</taxon>
        <taxon>Alphaproteobacteria</taxon>
        <taxon>Caulobacterales</taxon>
        <taxon>Caulobacteraceae</taxon>
        <taxon>Caulobacter</taxon>
    </lineage>
</organism>
<keyword evidence="6" id="KW-0614">Plasmid</keyword>
<dbReference type="eggNOG" id="COG1414">
    <property type="taxonomic scope" value="Bacteria"/>
</dbReference>
<name>B0T9W9_CAUSK</name>
<dbReference type="Gene3D" id="3.30.450.40">
    <property type="match status" value="1"/>
</dbReference>
<evidence type="ECO:0000313" key="6">
    <source>
        <dbReference type="EMBL" id="ABZ74518.1"/>
    </source>
</evidence>
<dbReference type="HOGENOM" id="CLU_062618_3_0_5"/>
<evidence type="ECO:0000259" key="4">
    <source>
        <dbReference type="PROSITE" id="PS51077"/>
    </source>
</evidence>
<dbReference type="GO" id="GO:0003677">
    <property type="term" value="F:DNA binding"/>
    <property type="evidence" value="ECO:0007669"/>
    <property type="project" value="UniProtKB-KW"/>
</dbReference>
<protein>
    <submittedName>
        <fullName evidence="6">Transcriptional regulator, IclR family</fullName>
    </submittedName>
</protein>
<dbReference type="SUPFAM" id="SSF46785">
    <property type="entry name" value="Winged helix' DNA-binding domain"/>
    <property type="match status" value="1"/>
</dbReference>
<evidence type="ECO:0000256" key="3">
    <source>
        <dbReference type="ARBA" id="ARBA00023163"/>
    </source>
</evidence>
<evidence type="ECO:0000256" key="1">
    <source>
        <dbReference type="ARBA" id="ARBA00023015"/>
    </source>
</evidence>
<dbReference type="InterPro" id="IPR036388">
    <property type="entry name" value="WH-like_DNA-bd_sf"/>
</dbReference>
<dbReference type="PANTHER" id="PTHR30136">
    <property type="entry name" value="HELIX-TURN-HELIX TRANSCRIPTIONAL REGULATOR, ICLR FAMILY"/>
    <property type="match status" value="1"/>
</dbReference>
<dbReference type="KEGG" id="cak:Caul_5401"/>
<dbReference type="SUPFAM" id="SSF55781">
    <property type="entry name" value="GAF domain-like"/>
    <property type="match status" value="1"/>
</dbReference>
<dbReference type="InterPro" id="IPR005471">
    <property type="entry name" value="Tscrpt_reg_IclR_N"/>
</dbReference>
<dbReference type="Pfam" id="PF09339">
    <property type="entry name" value="HTH_IclR"/>
    <property type="match status" value="1"/>
</dbReference>
<evidence type="ECO:0000259" key="5">
    <source>
        <dbReference type="PROSITE" id="PS51078"/>
    </source>
</evidence>
<reference evidence="6" key="1">
    <citation type="submission" date="2008-01" db="EMBL/GenBank/DDBJ databases">
        <title>Complete sequence of plasmid2 pCAUL02 of Caulobacter sp. K31.</title>
        <authorList>
            <consortium name="US DOE Joint Genome Institute"/>
            <person name="Copeland A."/>
            <person name="Lucas S."/>
            <person name="Lapidus A."/>
            <person name="Barry K."/>
            <person name="Glavina del Rio T."/>
            <person name="Dalin E."/>
            <person name="Tice H."/>
            <person name="Pitluck S."/>
            <person name="Bruce D."/>
            <person name="Goodwin L."/>
            <person name="Thompson L.S."/>
            <person name="Brettin T."/>
            <person name="Detter J.C."/>
            <person name="Han C."/>
            <person name="Schmutz J."/>
            <person name="Larimer F."/>
            <person name="Land M."/>
            <person name="Hauser L."/>
            <person name="Kyrpides N."/>
            <person name="Kim E."/>
            <person name="Stephens C."/>
            <person name="Richardson P."/>
        </authorList>
    </citation>
    <scope>NUCLEOTIDE SEQUENCE [LARGE SCALE GENOMIC DNA]</scope>
    <source>
        <plasmid evidence="6">K31</plasmid>
        <plasmid evidence="6">pCAUL02</plasmid>
    </source>
</reference>
<dbReference type="Pfam" id="PF01614">
    <property type="entry name" value="IclR_C"/>
    <property type="match status" value="1"/>
</dbReference>
<keyword evidence="2" id="KW-0238">DNA-binding</keyword>
<geneLocation type="plasmid" evidence="6">
    <name>pCAUL02</name>
</geneLocation>
<dbReference type="GO" id="GO:0045892">
    <property type="term" value="P:negative regulation of DNA-templated transcription"/>
    <property type="evidence" value="ECO:0007669"/>
    <property type="project" value="TreeGrafter"/>
</dbReference>
<dbReference type="SMART" id="SM00346">
    <property type="entry name" value="HTH_ICLR"/>
    <property type="match status" value="1"/>
</dbReference>
<gene>
    <name evidence="6" type="ordered locus">Caul_5401</name>
</gene>